<dbReference type="NCBIfam" id="TIGR00468">
    <property type="entry name" value="pheS"/>
    <property type="match status" value="1"/>
</dbReference>
<dbReference type="GO" id="GO:0000049">
    <property type="term" value="F:tRNA binding"/>
    <property type="evidence" value="ECO:0007669"/>
    <property type="project" value="InterPro"/>
</dbReference>
<dbReference type="Gene3D" id="1.10.10.2320">
    <property type="match status" value="1"/>
</dbReference>
<dbReference type="InterPro" id="IPR045864">
    <property type="entry name" value="aa-tRNA-synth_II/BPL/LPL"/>
</dbReference>
<evidence type="ECO:0000256" key="7">
    <source>
        <dbReference type="ARBA" id="ARBA00022490"/>
    </source>
</evidence>
<evidence type="ECO:0000256" key="2">
    <source>
        <dbReference type="ARBA" id="ARBA00004496"/>
    </source>
</evidence>
<dbReference type="FunFam" id="3.30.930.10:FF:000028">
    <property type="entry name" value="Phenylalanyl-tRNA synthetase alpha chain"/>
    <property type="match status" value="1"/>
</dbReference>
<dbReference type="FunFam" id="1.10.10.2330:FF:000002">
    <property type="entry name" value="Phenylalanyl-tRNA synthetase alpha chain"/>
    <property type="match status" value="1"/>
</dbReference>
<feature type="domain" description="Aminoacyl-transfer RNA synthetases class-II family profile" evidence="18">
    <location>
        <begin position="223"/>
        <end position="511"/>
    </location>
</feature>
<evidence type="ECO:0000256" key="4">
    <source>
        <dbReference type="ARBA" id="ARBA00011209"/>
    </source>
</evidence>
<keyword evidence="9" id="KW-0479">Metal-binding</keyword>
<dbReference type="Gene3D" id="1.10.10.2330">
    <property type="match status" value="1"/>
</dbReference>
<keyword evidence="8" id="KW-0436">Ligase</keyword>
<dbReference type="InterPro" id="IPR004529">
    <property type="entry name" value="Phe-tRNA-synth_IIc_asu"/>
</dbReference>
<dbReference type="PANTHER" id="PTHR11538">
    <property type="entry name" value="PHENYLALANYL-TRNA SYNTHETASE"/>
    <property type="match status" value="1"/>
</dbReference>
<keyword evidence="12" id="KW-0460">Magnesium</keyword>
<evidence type="ECO:0000256" key="15">
    <source>
        <dbReference type="ARBA" id="ARBA00030612"/>
    </source>
</evidence>
<dbReference type="GO" id="GO:0006432">
    <property type="term" value="P:phenylalanyl-tRNA aminoacylation"/>
    <property type="evidence" value="ECO:0007669"/>
    <property type="project" value="InterPro"/>
</dbReference>
<feature type="region of interest" description="Disordered" evidence="17">
    <location>
        <begin position="276"/>
        <end position="299"/>
    </location>
</feature>
<dbReference type="InterPro" id="IPR002319">
    <property type="entry name" value="Phenylalanyl-tRNA_Synthase"/>
</dbReference>
<dbReference type="PROSITE" id="PS50862">
    <property type="entry name" value="AA_TRNA_LIGASE_II"/>
    <property type="match status" value="1"/>
</dbReference>
<evidence type="ECO:0000256" key="5">
    <source>
        <dbReference type="ARBA" id="ARBA00012814"/>
    </source>
</evidence>
<evidence type="ECO:0000256" key="14">
    <source>
        <dbReference type="ARBA" id="ARBA00023146"/>
    </source>
</evidence>
<evidence type="ECO:0000256" key="6">
    <source>
        <dbReference type="ARBA" id="ARBA00015409"/>
    </source>
</evidence>
<reference evidence="20" key="1">
    <citation type="journal article" date="2017" name="Genome Biol.">
        <title>Comparative genomics reveals high biological diversity and specific adaptations in the industrially and medically important fungal genus Aspergillus.</title>
        <authorList>
            <person name="de Vries R.P."/>
            <person name="Riley R."/>
            <person name="Wiebenga A."/>
            <person name="Aguilar-Osorio G."/>
            <person name="Amillis S."/>
            <person name="Uchima C.A."/>
            <person name="Anderluh G."/>
            <person name="Asadollahi M."/>
            <person name="Askin M."/>
            <person name="Barry K."/>
            <person name="Battaglia E."/>
            <person name="Bayram O."/>
            <person name="Benocci T."/>
            <person name="Braus-Stromeyer S.A."/>
            <person name="Caldana C."/>
            <person name="Canovas D."/>
            <person name="Cerqueira G.C."/>
            <person name="Chen F."/>
            <person name="Chen W."/>
            <person name="Choi C."/>
            <person name="Clum A."/>
            <person name="Dos Santos R.A."/>
            <person name="Damasio A.R."/>
            <person name="Diallinas G."/>
            <person name="Emri T."/>
            <person name="Fekete E."/>
            <person name="Flipphi M."/>
            <person name="Freyberg S."/>
            <person name="Gallo A."/>
            <person name="Gournas C."/>
            <person name="Habgood R."/>
            <person name="Hainaut M."/>
            <person name="Harispe M.L."/>
            <person name="Henrissat B."/>
            <person name="Hilden K.S."/>
            <person name="Hope R."/>
            <person name="Hossain A."/>
            <person name="Karabika E."/>
            <person name="Karaffa L."/>
            <person name="Karanyi Z."/>
            <person name="Krasevec N."/>
            <person name="Kuo A."/>
            <person name="Kusch H."/>
            <person name="LaButti K."/>
            <person name="Lagendijk E.L."/>
            <person name="Lapidus A."/>
            <person name="Levasseur A."/>
            <person name="Lindquist E."/>
            <person name="Lipzen A."/>
            <person name="Logrieco A.F."/>
            <person name="MacCabe A."/>
            <person name="Maekelae M.R."/>
            <person name="Malavazi I."/>
            <person name="Melin P."/>
            <person name="Meyer V."/>
            <person name="Mielnichuk N."/>
            <person name="Miskei M."/>
            <person name="Molnar A.P."/>
            <person name="Mule G."/>
            <person name="Ngan C.Y."/>
            <person name="Orejas M."/>
            <person name="Orosz E."/>
            <person name="Ouedraogo J.P."/>
            <person name="Overkamp K.M."/>
            <person name="Park H.-S."/>
            <person name="Perrone G."/>
            <person name="Piumi F."/>
            <person name="Punt P.J."/>
            <person name="Ram A.F."/>
            <person name="Ramon A."/>
            <person name="Rauscher S."/>
            <person name="Record E."/>
            <person name="Riano-Pachon D.M."/>
            <person name="Robert V."/>
            <person name="Roehrig J."/>
            <person name="Ruller R."/>
            <person name="Salamov A."/>
            <person name="Salih N.S."/>
            <person name="Samson R.A."/>
            <person name="Sandor E."/>
            <person name="Sanguinetti M."/>
            <person name="Schuetze T."/>
            <person name="Sepcic K."/>
            <person name="Shelest E."/>
            <person name="Sherlock G."/>
            <person name="Sophianopoulou V."/>
            <person name="Squina F.M."/>
            <person name="Sun H."/>
            <person name="Susca A."/>
            <person name="Todd R.B."/>
            <person name="Tsang A."/>
            <person name="Unkles S.E."/>
            <person name="van de Wiele N."/>
            <person name="van Rossen-Uffink D."/>
            <person name="Oliveira J.V."/>
            <person name="Vesth T.C."/>
            <person name="Visser J."/>
            <person name="Yu J.-H."/>
            <person name="Zhou M."/>
            <person name="Andersen M.R."/>
            <person name="Archer D.B."/>
            <person name="Baker S.E."/>
            <person name="Benoit I."/>
            <person name="Brakhage A.A."/>
            <person name="Braus G.H."/>
            <person name="Fischer R."/>
            <person name="Frisvad J.C."/>
            <person name="Goldman G.H."/>
            <person name="Houbraken J."/>
            <person name="Oakley B."/>
            <person name="Pocsi I."/>
            <person name="Scazzocchio C."/>
            <person name="Seiboth B."/>
            <person name="vanKuyk P.A."/>
            <person name="Wortman J."/>
            <person name="Dyer P.S."/>
            <person name="Grigoriev I.V."/>
        </authorList>
    </citation>
    <scope>NUCLEOTIDE SEQUENCE [LARGE SCALE GENOMIC DNA]</scope>
    <source>
        <strain evidence="20">DTO 134E9</strain>
    </source>
</reference>
<dbReference type="GO" id="GO:0009328">
    <property type="term" value="C:phenylalanine-tRNA ligase complex"/>
    <property type="evidence" value="ECO:0007669"/>
    <property type="project" value="TreeGrafter"/>
</dbReference>
<dbReference type="Gene3D" id="3.30.1370.240">
    <property type="match status" value="1"/>
</dbReference>
<comment type="subunit">
    <text evidence="4">Tetramer of two alpha and two beta subunits.</text>
</comment>
<dbReference type="Pfam" id="PF01409">
    <property type="entry name" value="tRNA-synt_2d"/>
    <property type="match status" value="1"/>
</dbReference>
<gene>
    <name evidence="19" type="ORF">ASPWEDRAFT_109675</name>
</gene>
<protein>
    <recommendedName>
        <fullName evidence="6">Phenylalanine--tRNA ligase alpha subunit</fullName>
        <ecNumber evidence="5">6.1.1.20</ecNumber>
    </recommendedName>
    <alternativeName>
        <fullName evidence="15">Phenylalanyl-tRNA synthetase alpha subunit</fullName>
    </alternativeName>
</protein>
<keyword evidence="14" id="KW-0030">Aminoacyl-tRNA synthetase</keyword>
<keyword evidence="11" id="KW-0067">ATP-binding</keyword>
<dbReference type="PANTHER" id="PTHR11538:SF40">
    <property type="entry name" value="PHENYLALANINE--TRNA LIGASE ALPHA SUBUNIT"/>
    <property type="match status" value="1"/>
</dbReference>
<evidence type="ECO:0000256" key="1">
    <source>
        <dbReference type="ARBA" id="ARBA00001946"/>
    </source>
</evidence>
<dbReference type="Gene3D" id="3.30.930.10">
    <property type="entry name" value="Bira Bifunctional Protein, Domain 2"/>
    <property type="match status" value="1"/>
</dbReference>
<evidence type="ECO:0000256" key="8">
    <source>
        <dbReference type="ARBA" id="ARBA00022598"/>
    </source>
</evidence>
<keyword evidence="20" id="KW-1185">Reference proteome</keyword>
<dbReference type="RefSeq" id="XP_040689171.1">
    <property type="nucleotide sequence ID" value="XM_040828105.1"/>
</dbReference>
<dbReference type="AlphaFoldDB" id="A0A1L9RKN5"/>
<dbReference type="STRING" id="1073089.A0A1L9RKN5"/>
<dbReference type="EC" id="6.1.1.20" evidence="5"/>
<dbReference type="Proteomes" id="UP000184383">
    <property type="component" value="Unassembled WGS sequence"/>
</dbReference>
<dbReference type="GO" id="GO:0046872">
    <property type="term" value="F:metal ion binding"/>
    <property type="evidence" value="ECO:0007669"/>
    <property type="project" value="UniProtKB-KW"/>
</dbReference>
<comment type="cofactor">
    <cofactor evidence="1">
        <name>Mg(2+)</name>
        <dbReference type="ChEBI" id="CHEBI:18420"/>
    </cofactor>
</comment>
<organism evidence="19 20">
    <name type="scientific">Aspergillus wentii DTO 134E9</name>
    <dbReference type="NCBI Taxonomy" id="1073089"/>
    <lineage>
        <taxon>Eukaryota</taxon>
        <taxon>Fungi</taxon>
        <taxon>Dikarya</taxon>
        <taxon>Ascomycota</taxon>
        <taxon>Pezizomycotina</taxon>
        <taxon>Eurotiomycetes</taxon>
        <taxon>Eurotiomycetidae</taxon>
        <taxon>Eurotiales</taxon>
        <taxon>Aspergillaceae</taxon>
        <taxon>Aspergillus</taxon>
        <taxon>Aspergillus subgen. Cremei</taxon>
    </lineage>
</organism>
<proteinExistence type="inferred from homology"/>
<dbReference type="GO" id="GO:0005829">
    <property type="term" value="C:cytosol"/>
    <property type="evidence" value="ECO:0007669"/>
    <property type="project" value="TreeGrafter"/>
</dbReference>
<evidence type="ECO:0000256" key="10">
    <source>
        <dbReference type="ARBA" id="ARBA00022741"/>
    </source>
</evidence>
<dbReference type="EMBL" id="KV878212">
    <property type="protein sequence ID" value="OJJ35495.1"/>
    <property type="molecule type" value="Genomic_DNA"/>
</dbReference>
<evidence type="ECO:0000259" key="18">
    <source>
        <dbReference type="PROSITE" id="PS50862"/>
    </source>
</evidence>
<dbReference type="Pfam" id="PF18553">
    <property type="entry name" value="PheRS_DBD3"/>
    <property type="match status" value="1"/>
</dbReference>
<evidence type="ECO:0000313" key="20">
    <source>
        <dbReference type="Proteomes" id="UP000184383"/>
    </source>
</evidence>
<keyword evidence="7" id="KW-0963">Cytoplasm</keyword>
<accession>A0A1L9RKN5</accession>
<sequence length="518" mass="58277">MASDMTKPILDALSASDAPIFSNEAFPSIPSSNIKSALDRLGSRQMVEYDTMDKEVLALTGEGEAIATNGSHEAKVFEAVLAAIDGLKIGDLPGIVGKDNAKVGQGNAFKRGWIKKDKDLLRANAESIVDETQQQLLAVKNTQTLGDQKAVTDLKRRKLVTVQKVITFKISKGPKYAREFVKEETDLTAEMLLNGSWKTAQLKPYNFKAKGAPTPSGAFHPLNKVRQEFRNIFFEMGFEEMPTNRFVETGFWNFDALFVPQQHPARDLQDTFYISDPAKADPPREDPLNDPHRPKAINPVSVASPEKTIDYNEYWENVRQVHESGKYGSIGYRYPWSADESLRLVLRTHTTSVSTYMLQKLAANPRPARYFSIDRVFRNEAVDATHLAEFHQVEGVIADFNLTLGGLIGFMEVFFAKMGIHKLRFKPAYNPYTEPSMEIFGYHDGLGKWVEIGNSGMFRPEMLEPMGLPKDMRVYGWGLSLERPTMIKYGVSNIRELLGHKVDLNFIESNPAVRLEKD</sequence>
<keyword evidence="13" id="KW-0648">Protein biosynthesis</keyword>
<dbReference type="GeneID" id="63743953"/>
<keyword evidence="10" id="KW-0547">Nucleotide-binding</keyword>
<evidence type="ECO:0000256" key="17">
    <source>
        <dbReference type="SAM" id="MobiDB-lite"/>
    </source>
</evidence>
<dbReference type="CDD" id="cd00496">
    <property type="entry name" value="PheRS_alpha_core"/>
    <property type="match status" value="1"/>
</dbReference>
<evidence type="ECO:0000256" key="16">
    <source>
        <dbReference type="ARBA" id="ARBA00049255"/>
    </source>
</evidence>
<evidence type="ECO:0000256" key="12">
    <source>
        <dbReference type="ARBA" id="ARBA00022842"/>
    </source>
</evidence>
<dbReference type="OrthoDB" id="238316at2759"/>
<dbReference type="InterPro" id="IPR040725">
    <property type="entry name" value="PheRS_DBD3"/>
</dbReference>
<dbReference type="InterPro" id="IPR006195">
    <property type="entry name" value="aa-tRNA-synth_II"/>
</dbReference>
<dbReference type="SUPFAM" id="SSF55681">
    <property type="entry name" value="Class II aaRS and biotin synthetases"/>
    <property type="match status" value="1"/>
</dbReference>
<comment type="subcellular location">
    <subcellularLocation>
        <location evidence="2">Cytoplasm</location>
    </subcellularLocation>
</comment>
<evidence type="ECO:0000256" key="9">
    <source>
        <dbReference type="ARBA" id="ARBA00022723"/>
    </source>
</evidence>
<feature type="compositionally biased region" description="Basic and acidic residues" evidence="17">
    <location>
        <begin position="278"/>
        <end position="293"/>
    </location>
</feature>
<comment type="catalytic activity">
    <reaction evidence="16">
        <text>tRNA(Phe) + L-phenylalanine + ATP = L-phenylalanyl-tRNA(Phe) + AMP + diphosphate + H(+)</text>
        <dbReference type="Rhea" id="RHEA:19413"/>
        <dbReference type="Rhea" id="RHEA-COMP:9668"/>
        <dbReference type="Rhea" id="RHEA-COMP:9699"/>
        <dbReference type="ChEBI" id="CHEBI:15378"/>
        <dbReference type="ChEBI" id="CHEBI:30616"/>
        <dbReference type="ChEBI" id="CHEBI:33019"/>
        <dbReference type="ChEBI" id="CHEBI:58095"/>
        <dbReference type="ChEBI" id="CHEBI:78442"/>
        <dbReference type="ChEBI" id="CHEBI:78531"/>
        <dbReference type="ChEBI" id="CHEBI:456215"/>
        <dbReference type="EC" id="6.1.1.20"/>
    </reaction>
</comment>
<evidence type="ECO:0000313" key="19">
    <source>
        <dbReference type="EMBL" id="OJJ35495.1"/>
    </source>
</evidence>
<dbReference type="VEuPathDB" id="FungiDB:ASPWEDRAFT_109675"/>
<dbReference type="GO" id="GO:0004826">
    <property type="term" value="F:phenylalanine-tRNA ligase activity"/>
    <property type="evidence" value="ECO:0007669"/>
    <property type="project" value="UniProtKB-EC"/>
</dbReference>
<evidence type="ECO:0000256" key="13">
    <source>
        <dbReference type="ARBA" id="ARBA00022917"/>
    </source>
</evidence>
<name>A0A1L9RKN5_ASPWE</name>
<dbReference type="GO" id="GO:0005524">
    <property type="term" value="F:ATP binding"/>
    <property type="evidence" value="ECO:0007669"/>
    <property type="project" value="UniProtKB-KW"/>
</dbReference>
<evidence type="ECO:0000256" key="11">
    <source>
        <dbReference type="ARBA" id="ARBA00022840"/>
    </source>
</evidence>
<comment type="similarity">
    <text evidence="3">Belongs to the class-II aminoacyl-tRNA synthetase family. Phe-tRNA synthetase alpha subunit type 2 subfamily.</text>
</comment>
<dbReference type="FunFam" id="1.10.10.2320:FF:000001">
    <property type="entry name" value="phenylalanine--tRNA ligase alpha subunit"/>
    <property type="match status" value="1"/>
</dbReference>
<evidence type="ECO:0000256" key="3">
    <source>
        <dbReference type="ARBA" id="ARBA00006703"/>
    </source>
</evidence>